<feature type="compositionally biased region" description="Polar residues" evidence="1">
    <location>
        <begin position="96"/>
        <end position="112"/>
    </location>
</feature>
<keyword evidence="5" id="KW-1185">Reference proteome</keyword>
<evidence type="ECO:0000259" key="3">
    <source>
        <dbReference type="Pfam" id="PF13828"/>
    </source>
</evidence>
<keyword evidence="2" id="KW-0472">Membrane</keyword>
<dbReference type="EMBL" id="JAUSXB010000001">
    <property type="protein sequence ID" value="MDQ0675337.1"/>
    <property type="molecule type" value="Genomic_DNA"/>
</dbReference>
<dbReference type="Proteomes" id="UP001236806">
    <property type="component" value="Unassembled WGS sequence"/>
</dbReference>
<organism evidence="4 5">
    <name type="scientific">Pseudarthrobacter siccitolerans</name>
    <dbReference type="NCBI Taxonomy" id="861266"/>
    <lineage>
        <taxon>Bacteria</taxon>
        <taxon>Bacillati</taxon>
        <taxon>Actinomycetota</taxon>
        <taxon>Actinomycetes</taxon>
        <taxon>Micrococcales</taxon>
        <taxon>Micrococcaceae</taxon>
        <taxon>Pseudarthrobacter</taxon>
    </lineage>
</organism>
<sequence length="215" mass="22341">MTDQPAHRPESQYPDGSSTPSGFEPPRFAPPYGSGAASQPQYGQGSYSQGNEGQGDYGRGKDAQAGYGQGSYGQSQYGQAGYGQGHFGQGGYGQSPNAGQSQYGTYNQPPSAYNQPAGPYGQPGYYGMPAEPKTLSIASMVCGIASVIMGWILLPQIAAIITGHMALKREPTGKGMSITGLVLGYLCLLGYGAFWLLAIIGLAIASTSTSSSYTF</sequence>
<reference evidence="4 5" key="1">
    <citation type="submission" date="2023-07" db="EMBL/GenBank/DDBJ databases">
        <title>Comparative genomics of wheat-associated soil bacteria to identify genetic determinants of phenazine resistance.</title>
        <authorList>
            <person name="Mouncey N."/>
        </authorList>
    </citation>
    <scope>NUCLEOTIDE SEQUENCE [LARGE SCALE GENOMIC DNA]</scope>
    <source>
        <strain evidence="4 5">W1I3</strain>
    </source>
</reference>
<evidence type="ECO:0000313" key="4">
    <source>
        <dbReference type="EMBL" id="MDQ0675337.1"/>
    </source>
</evidence>
<feature type="compositionally biased region" description="Basic and acidic residues" evidence="1">
    <location>
        <begin position="1"/>
        <end position="10"/>
    </location>
</feature>
<feature type="compositionally biased region" description="Low complexity" evidence="1">
    <location>
        <begin position="38"/>
        <end position="51"/>
    </location>
</feature>
<feature type="region of interest" description="Disordered" evidence="1">
    <location>
        <begin position="1"/>
        <end position="114"/>
    </location>
</feature>
<feature type="compositionally biased region" description="Gly residues" evidence="1">
    <location>
        <begin position="80"/>
        <end position="93"/>
    </location>
</feature>
<evidence type="ECO:0000313" key="5">
    <source>
        <dbReference type="Proteomes" id="UP001236806"/>
    </source>
</evidence>
<keyword evidence="2" id="KW-0812">Transmembrane</keyword>
<name>A0ABU0PNQ3_9MICC</name>
<keyword evidence="2" id="KW-1133">Transmembrane helix</keyword>
<protein>
    <recommendedName>
        <fullName evidence="3">DUF4190 domain-containing protein</fullName>
    </recommendedName>
</protein>
<accession>A0ABU0PNQ3</accession>
<feature type="transmembrane region" description="Helical" evidence="2">
    <location>
        <begin position="137"/>
        <end position="161"/>
    </location>
</feature>
<feature type="domain" description="DUF4190" evidence="3">
    <location>
        <begin position="135"/>
        <end position="192"/>
    </location>
</feature>
<feature type="transmembrane region" description="Helical" evidence="2">
    <location>
        <begin position="182"/>
        <end position="205"/>
    </location>
</feature>
<evidence type="ECO:0000256" key="1">
    <source>
        <dbReference type="SAM" id="MobiDB-lite"/>
    </source>
</evidence>
<evidence type="ECO:0000256" key="2">
    <source>
        <dbReference type="SAM" id="Phobius"/>
    </source>
</evidence>
<dbReference type="RefSeq" id="WP_306637593.1">
    <property type="nucleotide sequence ID" value="NZ_JAUSXB010000001.1"/>
</dbReference>
<comment type="caution">
    <text evidence="4">The sequence shown here is derived from an EMBL/GenBank/DDBJ whole genome shotgun (WGS) entry which is preliminary data.</text>
</comment>
<proteinExistence type="predicted"/>
<gene>
    <name evidence="4" type="ORF">QFZ36_002898</name>
</gene>
<dbReference type="InterPro" id="IPR025241">
    <property type="entry name" value="DUF4190"/>
</dbReference>
<dbReference type="Pfam" id="PF13828">
    <property type="entry name" value="DUF4190"/>
    <property type="match status" value="1"/>
</dbReference>